<dbReference type="RefSeq" id="WP_049964398.1">
    <property type="nucleotide sequence ID" value="NZ_CP101873.1"/>
</dbReference>
<reference evidence="2 3" key="1">
    <citation type="submission" date="2022-07" db="EMBL/GenBank/DDBJ databases">
        <title>Two temperate virus in Haloterrigena jeotgali A29.</title>
        <authorList>
            <person name="Deng X."/>
        </authorList>
    </citation>
    <scope>NUCLEOTIDE SEQUENCE [LARGE SCALE GENOMIC DNA]</scope>
    <source>
        <strain evidence="2 3">A29</strain>
    </source>
</reference>
<keyword evidence="3" id="KW-1185">Reference proteome</keyword>
<sequence>MDRDATETGGRTRTRRRFLRAGTVAATAALAGCIEEMGTEFPTNEKWPISEYVPSLPVAERSAILEERIPELAGADITDPEGLGSALEEYDMAVESIERERDVVTLEYVNTDRHDEGNIHDVALLAGGYAALIETGYDAVALGATILDDAPASYGSATVETTYAEEYNAGELTAAEYGELVVSTIESQRYEPGVDVSPDE</sequence>
<dbReference type="PROSITE" id="PS51257">
    <property type="entry name" value="PROKAR_LIPOPROTEIN"/>
    <property type="match status" value="1"/>
</dbReference>
<dbReference type="GeneID" id="84212942"/>
<organism evidence="2 3">
    <name type="scientific">Natrinema thermotolerans</name>
    <dbReference type="NCBI Taxonomy" id="121872"/>
    <lineage>
        <taxon>Archaea</taxon>
        <taxon>Methanobacteriati</taxon>
        <taxon>Methanobacteriota</taxon>
        <taxon>Stenosarchaea group</taxon>
        <taxon>Halobacteria</taxon>
        <taxon>Halobacteriales</taxon>
        <taxon>Natrialbaceae</taxon>
        <taxon>Natrinema</taxon>
    </lineage>
</organism>
<name>A0AAF0T240_9EURY</name>
<dbReference type="GeneID" id="39860633"/>
<feature type="domain" description="DUF8159" evidence="1">
    <location>
        <begin position="77"/>
        <end position="189"/>
    </location>
</feature>
<gene>
    <name evidence="2" type="ORF">NP511_03330</name>
</gene>
<dbReference type="Pfam" id="PF26490">
    <property type="entry name" value="DUF8159"/>
    <property type="match status" value="1"/>
</dbReference>
<accession>A0AAF0T240</accession>
<protein>
    <recommendedName>
        <fullName evidence="1">DUF8159 domain-containing protein</fullName>
    </recommendedName>
</protein>
<dbReference type="InterPro" id="IPR058473">
    <property type="entry name" value="DUF8159"/>
</dbReference>
<evidence type="ECO:0000259" key="1">
    <source>
        <dbReference type="Pfam" id="PF26490"/>
    </source>
</evidence>
<evidence type="ECO:0000313" key="2">
    <source>
        <dbReference type="EMBL" id="WMT08673.1"/>
    </source>
</evidence>
<dbReference type="EMBL" id="CP101873">
    <property type="protein sequence ID" value="WMT08673.1"/>
    <property type="molecule type" value="Genomic_DNA"/>
</dbReference>
<dbReference type="AlphaFoldDB" id="A0AAF0T240"/>
<proteinExistence type="predicted"/>
<evidence type="ECO:0000313" key="3">
    <source>
        <dbReference type="Proteomes" id="UP001224926"/>
    </source>
</evidence>
<dbReference type="Proteomes" id="UP001224926">
    <property type="component" value="Chromosome"/>
</dbReference>